<reference evidence="7" key="1">
    <citation type="journal article" date="2019" name="Int. J. Syst. Evol. Microbiol.">
        <title>The Global Catalogue of Microorganisms (GCM) 10K type strain sequencing project: providing services to taxonomists for standard genome sequencing and annotation.</title>
        <authorList>
            <consortium name="The Broad Institute Genomics Platform"/>
            <consortium name="The Broad Institute Genome Sequencing Center for Infectious Disease"/>
            <person name="Wu L."/>
            <person name="Ma J."/>
        </authorList>
    </citation>
    <scope>NUCLEOTIDE SEQUENCE [LARGE SCALE GENOMIC DNA]</scope>
    <source>
        <strain evidence="7">CGMCC 1.16026</strain>
    </source>
</reference>
<evidence type="ECO:0000256" key="2">
    <source>
        <dbReference type="ARBA" id="ARBA00023136"/>
    </source>
</evidence>
<dbReference type="Pfam" id="PF25183">
    <property type="entry name" value="OMP_b-brl_4"/>
    <property type="match status" value="1"/>
</dbReference>
<dbReference type="InterPro" id="IPR057601">
    <property type="entry name" value="Oar-like_b-barrel"/>
</dbReference>
<keyword evidence="3" id="KW-0998">Cell outer membrane</keyword>
<gene>
    <name evidence="6" type="ORF">ACFQBQ_12670</name>
</gene>
<feature type="domain" description="TonB-dependent transporter Oar-like beta-barrel" evidence="5">
    <location>
        <begin position="193"/>
        <end position="687"/>
    </location>
</feature>
<dbReference type="InterPro" id="IPR036942">
    <property type="entry name" value="Beta-barrel_TonB_sf"/>
</dbReference>
<evidence type="ECO:0000313" key="6">
    <source>
        <dbReference type="EMBL" id="MFC6646422.1"/>
    </source>
</evidence>
<evidence type="ECO:0000256" key="3">
    <source>
        <dbReference type="ARBA" id="ARBA00023237"/>
    </source>
</evidence>
<accession>A0ABW1ZAF6</accession>
<dbReference type="Gene3D" id="2.40.170.20">
    <property type="entry name" value="TonB-dependent receptor, beta-barrel domain"/>
    <property type="match status" value="1"/>
</dbReference>
<proteinExistence type="predicted"/>
<evidence type="ECO:0000256" key="4">
    <source>
        <dbReference type="SAM" id="MobiDB-lite"/>
    </source>
</evidence>
<feature type="compositionally biased region" description="Basic residues" evidence="4">
    <location>
        <begin position="765"/>
        <end position="775"/>
    </location>
</feature>
<name>A0ABW1ZAF6_9BACT</name>
<comment type="caution">
    <text evidence="6">The sequence shown here is derived from an EMBL/GenBank/DDBJ whole genome shotgun (WGS) entry which is preliminary data.</text>
</comment>
<evidence type="ECO:0000259" key="5">
    <source>
        <dbReference type="Pfam" id="PF25183"/>
    </source>
</evidence>
<organism evidence="6 7">
    <name type="scientific">Granulicella cerasi</name>
    <dbReference type="NCBI Taxonomy" id="741063"/>
    <lineage>
        <taxon>Bacteria</taxon>
        <taxon>Pseudomonadati</taxon>
        <taxon>Acidobacteriota</taxon>
        <taxon>Terriglobia</taxon>
        <taxon>Terriglobales</taxon>
        <taxon>Acidobacteriaceae</taxon>
        <taxon>Granulicella</taxon>
    </lineage>
</organism>
<sequence>MAVLPRQHPGSGGRRGAQPCLVCGQRHPLDGGGKREFHRRGRRCRSGRCGGLAARGEHLHGRLFAIALDAAFAATNPYSVATRYNNGSPITSLVKPRAATVEVGGSVGGPLAFRGAPHWWRTHAAGIASLEYELRDTRVVASSQSPSFFTLSATQQALLANRGVTAVQRAQALRFLDSLMGETTRDSTRLLSFARLDLKPTMSDSLALAFLGNRFASPVGASFAGRSDAVMTRGVGSLGDARTEVTAFTASWTRTLPHGWTNDLRAQWSHDLEFEQPRAPLAQEPAVASGGLSPQVTIAPEGFVYGTPASLGRTAYPDEHRVQLVETASWLHRGVFLRLGANWSRVQDRIDSATNTNGTFRYSSGDTNGRAGGLVDWMTDYIYGVNAYPNAACPSITASVHRFCFLSYTQTFGAQQTEFATHEIAGFAQAEWSAWQRLHFTLGLRGEYTLLPLPQRSNPALNLALRSLNDPRAGSTAVFPEDRNNFGPRVSVAWRAPLGITATAGYGLFFGRLAGETTRAALTENALATGIERVRITPRTEVLCPQTPTVSFGYPCSFTGAAPSAVAETARALVFAPHFRLPAVQRFSLTLQREIARGWQAHVAYAGALATQLPGTVDLNVQPSTTLTTFQLQGGVNRLGARAGTTFSVPLYSARKLNGYGPLTALLSDDNATFHALDASLRGRWRTLQLQRPTHGRAPSTTLRCRAPLRIRTRSSTRLRTVTTKAARRSTTRTTSSAPCSGGRRLQGARCGNALPSAIGPSARRGLRAAAHRSA</sequence>
<dbReference type="RefSeq" id="WP_390235417.1">
    <property type="nucleotide sequence ID" value="NZ_JBHSWI010000001.1"/>
</dbReference>
<protein>
    <recommendedName>
        <fullName evidence="5">TonB-dependent transporter Oar-like beta-barrel domain-containing protein</fullName>
    </recommendedName>
</protein>
<dbReference type="SUPFAM" id="SSF56935">
    <property type="entry name" value="Porins"/>
    <property type="match status" value="1"/>
</dbReference>
<feature type="region of interest" description="Disordered" evidence="4">
    <location>
        <begin position="723"/>
        <end position="775"/>
    </location>
</feature>
<evidence type="ECO:0000256" key="1">
    <source>
        <dbReference type="ARBA" id="ARBA00004442"/>
    </source>
</evidence>
<dbReference type="EMBL" id="JBHSWI010000001">
    <property type="protein sequence ID" value="MFC6646422.1"/>
    <property type="molecule type" value="Genomic_DNA"/>
</dbReference>
<keyword evidence="2" id="KW-0472">Membrane</keyword>
<comment type="subcellular location">
    <subcellularLocation>
        <location evidence="1">Cell outer membrane</location>
    </subcellularLocation>
</comment>
<keyword evidence="7" id="KW-1185">Reference proteome</keyword>
<evidence type="ECO:0000313" key="7">
    <source>
        <dbReference type="Proteomes" id="UP001596391"/>
    </source>
</evidence>
<dbReference type="Proteomes" id="UP001596391">
    <property type="component" value="Unassembled WGS sequence"/>
</dbReference>